<dbReference type="RefSeq" id="XP_003687802.1">
    <property type="nucleotide sequence ID" value="XM_003687754.1"/>
</dbReference>
<dbReference type="HOGENOM" id="CLU_1171293_0_0_1"/>
<evidence type="ECO:0000313" key="2">
    <source>
        <dbReference type="Proteomes" id="UP000005666"/>
    </source>
</evidence>
<protein>
    <submittedName>
        <fullName evidence="1">Uncharacterized protein</fullName>
    </submittedName>
</protein>
<dbReference type="GeneID" id="11533397"/>
<keyword evidence="2" id="KW-1185">Reference proteome</keyword>
<dbReference type="EMBL" id="HE612866">
    <property type="protein sequence ID" value="CCE65368.1"/>
    <property type="molecule type" value="Genomic_DNA"/>
</dbReference>
<organism evidence="1 2">
    <name type="scientific">Tetrapisispora phaffii (strain ATCC 24235 / CBS 4417 / NBRC 1672 / NRRL Y-8282 / UCD 70-5)</name>
    <name type="common">Yeast</name>
    <name type="synonym">Fabospora phaffii</name>
    <dbReference type="NCBI Taxonomy" id="1071381"/>
    <lineage>
        <taxon>Eukaryota</taxon>
        <taxon>Fungi</taxon>
        <taxon>Dikarya</taxon>
        <taxon>Ascomycota</taxon>
        <taxon>Saccharomycotina</taxon>
        <taxon>Saccharomycetes</taxon>
        <taxon>Saccharomycetales</taxon>
        <taxon>Saccharomycetaceae</taxon>
        <taxon>Tetrapisispora</taxon>
    </lineage>
</organism>
<name>G8BZP0_TETPH</name>
<dbReference type="Proteomes" id="UP000005666">
    <property type="component" value="Chromosome 11"/>
</dbReference>
<dbReference type="AlphaFoldDB" id="G8BZP0"/>
<dbReference type="KEGG" id="tpf:TPHA_0K02375"/>
<dbReference type="OMA" id="REDCANK"/>
<gene>
    <name evidence="1" type="primary">TPHA0K02375</name>
    <name evidence="1" type="ordered locus">TPHA_0K02375</name>
</gene>
<reference evidence="1 2" key="1">
    <citation type="journal article" date="2011" name="Proc. Natl. Acad. Sci. U.S.A.">
        <title>Evolutionary erosion of yeast sex chromosomes by mating-type switching accidents.</title>
        <authorList>
            <person name="Gordon J.L."/>
            <person name="Armisen D."/>
            <person name="Proux-Wera E."/>
            <person name="Oheigeartaigh S.S."/>
            <person name="Byrne K.P."/>
            <person name="Wolfe K.H."/>
        </authorList>
    </citation>
    <scope>NUCLEOTIDE SEQUENCE [LARGE SCALE GENOMIC DNA]</scope>
    <source>
        <strain evidence="2">ATCC 24235 / CBS 4417 / NBRC 1672 / NRRL Y-8282 / UCD 70-5</strain>
    </source>
</reference>
<accession>G8BZP0</accession>
<proteinExistence type="predicted"/>
<dbReference type="eggNOG" id="ENOG502ST71">
    <property type="taxonomic scope" value="Eukaryota"/>
</dbReference>
<sequence>MPGDNLTYMDSMGYTDIEVDYEGVSQFVNMLNTRLSKNTLQRRDGSNTNYTVDEMIALVGRTIGSKANRLSKREDCANKYWHNFTNTFLELTTFLDKRLLARWKQYARATAIRIFEVLTEIPFFNTILEIRRKYEVKKKICNGGFVWLNIDDGSDKLAYWVGYTHYELNDTYKQLSCDDVVTTVINYSVESIRKLDIAGFCTSFVHDSVGRIDVRVMRWEEKYANALYGWNIVCGSW</sequence>
<evidence type="ECO:0000313" key="1">
    <source>
        <dbReference type="EMBL" id="CCE65368.1"/>
    </source>
</evidence>